<evidence type="ECO:0000256" key="1">
    <source>
        <dbReference type="SAM" id="MobiDB-lite"/>
    </source>
</evidence>
<sequence>MFNDLLAGFGDALQPEYLLLALLGVVIGTLTGVLPGIGPVGAISMLLGLSPAVGPTGSLILFAGVYYGSMYGGSTTSILLNIPGEANSVVTAIDGYEMTKRGRAGAALTVAALGSFIAGTISILALAFATPVLGDLALKFGPPEYFALSVAGLLLLCILLTGPLWKSLAMVFLGLMLGAVGLDSLSAEARFTFDTIELSQGIGLVPLAMGLFGVAEVLSVAQQVRHGRVRRPKAPRLRDLLLTREEARRSAGPIGRGSVLGFVMGLIPGPATLTSTFVSYVLEKRLSRRKEEFGKGAIEGVAGPESANNSAAAAAFVPLISLGIPFTPVMALVLSALLLNGITPGPQFIDQHGDLFWTVIASMFVGNLMLLVLNLPMVGLFTRVLALPVQVLMPMILVFVLVGAYAANNTMWDVTVMVCAGLLGFVLTKYGFHMAPLLLAVVLGPTLENSLRVSLSIANGGFGTFVTRPISGAILAICAAVLVARLVWLLSRRVRRTAGNGDTGSATPTTATEPDSSTRVLSERSNQP</sequence>
<evidence type="ECO:0000259" key="3">
    <source>
        <dbReference type="Pfam" id="PF01970"/>
    </source>
</evidence>
<feature type="transmembrane region" description="Helical" evidence="2">
    <location>
        <begin position="198"/>
        <end position="221"/>
    </location>
</feature>
<feature type="compositionally biased region" description="Polar residues" evidence="1">
    <location>
        <begin position="503"/>
        <end position="528"/>
    </location>
</feature>
<dbReference type="InterPro" id="IPR002823">
    <property type="entry name" value="DUF112_TM"/>
</dbReference>
<keyword evidence="2" id="KW-0472">Membrane</keyword>
<protein>
    <recommendedName>
        <fullName evidence="3">DUF112 domain-containing protein</fullName>
    </recommendedName>
</protein>
<feature type="transmembrane region" description="Helical" evidence="2">
    <location>
        <begin position="315"/>
        <end position="343"/>
    </location>
</feature>
<feature type="domain" description="DUF112" evidence="3">
    <location>
        <begin position="18"/>
        <end position="439"/>
    </location>
</feature>
<dbReference type="RefSeq" id="WP_173160085.1">
    <property type="nucleotide sequence ID" value="NZ_AP022871.1"/>
</dbReference>
<evidence type="ECO:0000256" key="2">
    <source>
        <dbReference type="SAM" id="Phobius"/>
    </source>
</evidence>
<dbReference type="KEGG" id="psuu:Psuf_059010"/>
<evidence type="ECO:0000313" key="4">
    <source>
        <dbReference type="EMBL" id="BCB88588.1"/>
    </source>
</evidence>
<feature type="transmembrane region" description="Helical" evidence="2">
    <location>
        <begin position="385"/>
        <end position="407"/>
    </location>
</feature>
<reference evidence="4 5" key="1">
    <citation type="submission" date="2020-03" db="EMBL/GenBank/DDBJ databases">
        <title>Whole genome shotgun sequence of Phytohabitans suffuscus NBRC 105367.</title>
        <authorList>
            <person name="Komaki H."/>
            <person name="Tamura T."/>
        </authorList>
    </citation>
    <scope>NUCLEOTIDE SEQUENCE [LARGE SCALE GENOMIC DNA]</scope>
    <source>
        <strain evidence="4 5">NBRC 105367</strain>
    </source>
</reference>
<dbReference type="PANTHER" id="PTHR35342:SF5">
    <property type="entry name" value="TRICARBOXYLIC TRANSPORT PROTEIN"/>
    <property type="match status" value="1"/>
</dbReference>
<dbReference type="Proteomes" id="UP000503011">
    <property type="component" value="Chromosome"/>
</dbReference>
<feature type="transmembrane region" description="Helical" evidence="2">
    <location>
        <begin position="17"/>
        <end position="37"/>
    </location>
</feature>
<feature type="transmembrane region" description="Helical" evidence="2">
    <location>
        <begin position="168"/>
        <end position="186"/>
    </location>
</feature>
<gene>
    <name evidence="4" type="ORF">Psuf_059010</name>
</gene>
<keyword evidence="2" id="KW-0812">Transmembrane</keyword>
<reference evidence="4 5" key="2">
    <citation type="submission" date="2020-03" db="EMBL/GenBank/DDBJ databases">
        <authorList>
            <person name="Ichikawa N."/>
            <person name="Kimura A."/>
            <person name="Kitahashi Y."/>
            <person name="Uohara A."/>
        </authorList>
    </citation>
    <scope>NUCLEOTIDE SEQUENCE [LARGE SCALE GENOMIC DNA]</scope>
    <source>
        <strain evidence="4 5">NBRC 105367</strain>
    </source>
</reference>
<dbReference type="PANTHER" id="PTHR35342">
    <property type="entry name" value="TRICARBOXYLIC TRANSPORT PROTEIN"/>
    <property type="match status" value="1"/>
</dbReference>
<name>A0A6F8YRN2_9ACTN</name>
<feature type="transmembrane region" description="Helical" evidence="2">
    <location>
        <begin position="470"/>
        <end position="490"/>
    </location>
</feature>
<accession>A0A6F8YRN2</accession>
<dbReference type="AlphaFoldDB" id="A0A6F8YRN2"/>
<feature type="region of interest" description="Disordered" evidence="1">
    <location>
        <begin position="499"/>
        <end position="528"/>
    </location>
</feature>
<evidence type="ECO:0000313" key="5">
    <source>
        <dbReference type="Proteomes" id="UP000503011"/>
    </source>
</evidence>
<feature type="transmembrane region" description="Helical" evidence="2">
    <location>
        <begin position="355"/>
        <end position="373"/>
    </location>
</feature>
<keyword evidence="5" id="KW-1185">Reference proteome</keyword>
<proteinExistence type="predicted"/>
<dbReference type="Pfam" id="PF01970">
    <property type="entry name" value="TctA"/>
    <property type="match status" value="1"/>
</dbReference>
<feature type="transmembrane region" description="Helical" evidence="2">
    <location>
        <begin position="145"/>
        <end position="161"/>
    </location>
</feature>
<organism evidence="4 5">
    <name type="scientific">Phytohabitans suffuscus</name>
    <dbReference type="NCBI Taxonomy" id="624315"/>
    <lineage>
        <taxon>Bacteria</taxon>
        <taxon>Bacillati</taxon>
        <taxon>Actinomycetota</taxon>
        <taxon>Actinomycetes</taxon>
        <taxon>Micromonosporales</taxon>
        <taxon>Micromonosporaceae</taxon>
    </lineage>
</organism>
<keyword evidence="2" id="KW-1133">Transmembrane helix</keyword>
<feature type="transmembrane region" description="Helical" evidence="2">
    <location>
        <begin position="106"/>
        <end position="133"/>
    </location>
</feature>
<dbReference type="EMBL" id="AP022871">
    <property type="protein sequence ID" value="BCB88588.1"/>
    <property type="molecule type" value="Genomic_DNA"/>
</dbReference>
<feature type="transmembrane region" description="Helical" evidence="2">
    <location>
        <begin position="259"/>
        <end position="282"/>
    </location>
</feature>